<name>A0A5B8M1D0_9MICO</name>
<gene>
    <name evidence="2" type="ORF">FPZ11_04485</name>
</gene>
<evidence type="ECO:0000313" key="2">
    <source>
        <dbReference type="EMBL" id="QDZ14133.1"/>
    </source>
</evidence>
<dbReference type="EMBL" id="CP042305">
    <property type="protein sequence ID" value="QDZ14133.1"/>
    <property type="molecule type" value="Genomic_DNA"/>
</dbReference>
<feature type="compositionally biased region" description="Polar residues" evidence="1">
    <location>
        <begin position="92"/>
        <end position="112"/>
    </location>
</feature>
<dbReference type="KEGG" id="huw:FPZ11_04485"/>
<evidence type="ECO:0000313" key="3">
    <source>
        <dbReference type="Proteomes" id="UP000320216"/>
    </source>
</evidence>
<reference evidence="2 3" key="1">
    <citation type="submission" date="2019-07" db="EMBL/GenBank/DDBJ databases">
        <title>Full genome sequence of Humibacter sp. WJ7-1.</title>
        <authorList>
            <person name="Im W.-T."/>
        </authorList>
    </citation>
    <scope>NUCLEOTIDE SEQUENCE [LARGE SCALE GENOMIC DNA]</scope>
    <source>
        <strain evidence="2 3">WJ7-1</strain>
    </source>
</reference>
<dbReference type="AlphaFoldDB" id="A0A5B8M1D0"/>
<keyword evidence="3" id="KW-1185">Reference proteome</keyword>
<feature type="compositionally biased region" description="Low complexity" evidence="1">
    <location>
        <begin position="77"/>
        <end position="91"/>
    </location>
</feature>
<proteinExistence type="predicted"/>
<feature type="compositionally biased region" description="Low complexity" evidence="1">
    <location>
        <begin position="122"/>
        <end position="155"/>
    </location>
</feature>
<sequence>MACGAAARQSAAGMLSETAANPIADVPYDSELTHAAPTASGSAEPPNGSAGRHSMRNPVTDETGRSTHVETPAAVMSEVPSAVSSATPASPRTMNRPSNAVSAPFHSASTNPGALPRPFLVSSSSTRRMPSSSQSAAQSRATKSGSSTGWCTTTSRPGITAASQPPGAVSSAVSTFVILRSSGRGM</sequence>
<accession>A0A5B8M1D0</accession>
<protein>
    <submittedName>
        <fullName evidence="2">Uncharacterized protein</fullName>
    </submittedName>
</protein>
<evidence type="ECO:0000256" key="1">
    <source>
        <dbReference type="SAM" id="MobiDB-lite"/>
    </source>
</evidence>
<feature type="region of interest" description="Disordered" evidence="1">
    <location>
        <begin position="26"/>
        <end position="171"/>
    </location>
</feature>
<organism evidence="2 3">
    <name type="scientific">Humibacter ginsenosidimutans</name>
    <dbReference type="NCBI Taxonomy" id="2599293"/>
    <lineage>
        <taxon>Bacteria</taxon>
        <taxon>Bacillati</taxon>
        <taxon>Actinomycetota</taxon>
        <taxon>Actinomycetes</taxon>
        <taxon>Micrococcales</taxon>
        <taxon>Microbacteriaceae</taxon>
        <taxon>Humibacter</taxon>
    </lineage>
</organism>
<dbReference type="Proteomes" id="UP000320216">
    <property type="component" value="Chromosome"/>
</dbReference>